<name>A0A6J4V4F7_9BACT</name>
<feature type="region of interest" description="Disordered" evidence="1">
    <location>
        <begin position="47"/>
        <end position="80"/>
    </location>
</feature>
<dbReference type="EMBL" id="CADCWM010000549">
    <property type="protein sequence ID" value="CAA9568231.1"/>
    <property type="molecule type" value="Genomic_DNA"/>
</dbReference>
<accession>A0A6J4V4F7</accession>
<organism evidence="2">
    <name type="scientific">uncultured Thermomicrobiales bacterium</name>
    <dbReference type="NCBI Taxonomy" id="1645740"/>
    <lineage>
        <taxon>Bacteria</taxon>
        <taxon>Pseudomonadati</taxon>
        <taxon>Thermomicrobiota</taxon>
        <taxon>Thermomicrobia</taxon>
        <taxon>Thermomicrobiales</taxon>
        <taxon>environmental samples</taxon>
    </lineage>
</organism>
<gene>
    <name evidence="2" type="ORF">AVDCRST_MAG88-2089</name>
</gene>
<dbReference type="AlphaFoldDB" id="A0A6J4V4F7"/>
<protein>
    <submittedName>
        <fullName evidence="2">Uncharacterized protein</fullName>
    </submittedName>
</protein>
<proteinExistence type="predicted"/>
<evidence type="ECO:0000256" key="1">
    <source>
        <dbReference type="SAM" id="MobiDB-lite"/>
    </source>
</evidence>
<sequence length="80" mass="9217">MERGCDANLFARTARFHARYRPEYPSHCWTGFWSSLGLRRSLDRLARKSRAVQPQRRGRPTGSAWGQARRSLLLGTNEAN</sequence>
<reference evidence="2" key="1">
    <citation type="submission" date="2020-02" db="EMBL/GenBank/DDBJ databases">
        <authorList>
            <person name="Meier V. D."/>
        </authorList>
    </citation>
    <scope>NUCLEOTIDE SEQUENCE</scope>
    <source>
        <strain evidence="2">AVDCRST_MAG88</strain>
    </source>
</reference>
<evidence type="ECO:0000313" key="2">
    <source>
        <dbReference type="EMBL" id="CAA9568231.1"/>
    </source>
</evidence>